<gene>
    <name evidence="1" type="ORF">SDC9_116246</name>
</gene>
<accession>A0A645BXC1</accession>
<sequence>MSDLIIDALGDYPSSLVLDCVVYLMKSKSYLFNYRLKDSYSKILGKDFCVDDLEDYSDSEIVSMFLLTMMMNRVGDFEKDDRSAAFSDLLSWGLRIPDSLLNFDFSVAFPDLHPCMNRVDVPGDPGVFHCSAKGYRVLHEECFSCTSDCEED</sequence>
<protein>
    <submittedName>
        <fullName evidence="1">Uncharacterized protein</fullName>
    </submittedName>
</protein>
<organism evidence="1">
    <name type="scientific">bioreactor metagenome</name>
    <dbReference type="NCBI Taxonomy" id="1076179"/>
    <lineage>
        <taxon>unclassified sequences</taxon>
        <taxon>metagenomes</taxon>
        <taxon>ecological metagenomes</taxon>
    </lineage>
</organism>
<name>A0A645BXC1_9ZZZZ</name>
<dbReference type="AlphaFoldDB" id="A0A645BXC1"/>
<reference evidence="1" key="1">
    <citation type="submission" date="2019-08" db="EMBL/GenBank/DDBJ databases">
        <authorList>
            <person name="Kucharzyk K."/>
            <person name="Murdoch R.W."/>
            <person name="Higgins S."/>
            <person name="Loffler F."/>
        </authorList>
    </citation>
    <scope>NUCLEOTIDE SEQUENCE</scope>
</reference>
<comment type="caution">
    <text evidence="1">The sequence shown here is derived from an EMBL/GenBank/DDBJ whole genome shotgun (WGS) entry which is preliminary data.</text>
</comment>
<dbReference type="EMBL" id="VSSQ01022780">
    <property type="protein sequence ID" value="MPM69301.1"/>
    <property type="molecule type" value="Genomic_DNA"/>
</dbReference>
<proteinExistence type="predicted"/>
<evidence type="ECO:0000313" key="1">
    <source>
        <dbReference type="EMBL" id="MPM69301.1"/>
    </source>
</evidence>